<dbReference type="RefSeq" id="WP_012178874.1">
    <property type="nucleotide sequence ID" value="NC_009952.1"/>
</dbReference>
<dbReference type="AlphaFoldDB" id="A8LR20"/>
<sequence>MIRRTFLATALAFAATGARADAAQIEAVIGAQLEAFKADDFAQAFSYASPMIQTMFGTWQRFGSMVRNGYPMVWRPAEVRFLELEDRGGSLYQRVRIRDAQGGSHLLEYQMIRNQAGWRINGVQILRDTSVGA</sequence>
<evidence type="ECO:0000256" key="1">
    <source>
        <dbReference type="SAM" id="SignalP"/>
    </source>
</evidence>
<reference evidence="3" key="1">
    <citation type="journal article" date="2010" name="ISME J.">
        <title>The complete genome sequence of the algal symbiont Dinoroseobacter shibae: a hitchhiker's guide to life in the sea.</title>
        <authorList>
            <person name="Wagner-Dobler I."/>
            <person name="Ballhausen B."/>
            <person name="Berger M."/>
            <person name="Brinkhoff T."/>
            <person name="Buchholz I."/>
            <person name="Bunk B."/>
            <person name="Cypionka H."/>
            <person name="Daniel R."/>
            <person name="Drepper T."/>
            <person name="Gerdts G."/>
            <person name="Hahnke S."/>
            <person name="Han C."/>
            <person name="Jahn D."/>
            <person name="Kalhoefer D."/>
            <person name="Kiss H."/>
            <person name="Klenk H.P."/>
            <person name="Kyrpides N."/>
            <person name="Liebl W."/>
            <person name="Liesegang H."/>
            <person name="Meincke L."/>
            <person name="Pati A."/>
            <person name="Petersen J."/>
            <person name="Piekarski T."/>
            <person name="Pommerenke C."/>
            <person name="Pradella S."/>
            <person name="Pukall R."/>
            <person name="Rabus R."/>
            <person name="Stackebrandt E."/>
            <person name="Thole S."/>
            <person name="Thompson L."/>
            <person name="Tielen P."/>
            <person name="Tomasch J."/>
            <person name="von Jan M."/>
            <person name="Wanphrut N."/>
            <person name="Wichels A."/>
            <person name="Zech H."/>
            <person name="Simon M."/>
        </authorList>
    </citation>
    <scope>NUCLEOTIDE SEQUENCE [LARGE SCALE GENOMIC DNA]</scope>
    <source>
        <strain evidence="3">DSM 16493 / NCIMB 14021 / DFL 12</strain>
    </source>
</reference>
<organism evidence="2 3">
    <name type="scientific">Dinoroseobacter shibae (strain DSM 16493 / NCIMB 14021 / DFL 12)</name>
    <dbReference type="NCBI Taxonomy" id="398580"/>
    <lineage>
        <taxon>Bacteria</taxon>
        <taxon>Pseudomonadati</taxon>
        <taxon>Pseudomonadota</taxon>
        <taxon>Alphaproteobacteria</taxon>
        <taxon>Rhodobacterales</taxon>
        <taxon>Roseobacteraceae</taxon>
        <taxon>Dinoroseobacter</taxon>
    </lineage>
</organism>
<evidence type="ECO:0008006" key="4">
    <source>
        <dbReference type="Google" id="ProtNLM"/>
    </source>
</evidence>
<dbReference type="STRING" id="398580.Dshi_2207"/>
<dbReference type="InterPro" id="IPR032347">
    <property type="entry name" value="DUF4864"/>
</dbReference>
<dbReference type="Proteomes" id="UP000006833">
    <property type="component" value="Chromosome"/>
</dbReference>
<evidence type="ECO:0000313" key="3">
    <source>
        <dbReference type="Proteomes" id="UP000006833"/>
    </source>
</evidence>
<feature type="signal peptide" evidence="1">
    <location>
        <begin position="1"/>
        <end position="20"/>
    </location>
</feature>
<dbReference type="eggNOG" id="ENOG5032TNJ">
    <property type="taxonomic scope" value="Bacteria"/>
</dbReference>
<evidence type="ECO:0000313" key="2">
    <source>
        <dbReference type="EMBL" id="ABV93943.1"/>
    </source>
</evidence>
<dbReference type="Pfam" id="PF16156">
    <property type="entry name" value="DUF4864"/>
    <property type="match status" value="1"/>
</dbReference>
<dbReference type="HOGENOM" id="CLU_137911_1_1_5"/>
<keyword evidence="1" id="KW-0732">Signal</keyword>
<dbReference type="KEGG" id="dsh:Dshi_2207"/>
<accession>A8LR20</accession>
<name>A8LR20_DINSH</name>
<dbReference type="OrthoDB" id="9130422at2"/>
<gene>
    <name evidence="2" type="ordered locus">Dshi_2207</name>
</gene>
<protein>
    <recommendedName>
        <fullName evidence="4">DUF4864 domain-containing protein</fullName>
    </recommendedName>
</protein>
<feature type="chain" id="PRO_5002726202" description="DUF4864 domain-containing protein" evidence="1">
    <location>
        <begin position="21"/>
        <end position="133"/>
    </location>
</feature>
<keyword evidence="3" id="KW-1185">Reference proteome</keyword>
<proteinExistence type="predicted"/>
<dbReference type="EMBL" id="CP000830">
    <property type="protein sequence ID" value="ABV93943.1"/>
    <property type="molecule type" value="Genomic_DNA"/>
</dbReference>